<proteinExistence type="predicted"/>
<reference evidence="2 3" key="1">
    <citation type="journal article" date="2015" name="Plant Cell">
        <title>Oil accumulation by the oleaginous diatom Fistulifera solaris as revealed by the genome and transcriptome.</title>
        <authorList>
            <person name="Tanaka T."/>
            <person name="Maeda Y."/>
            <person name="Veluchamy A."/>
            <person name="Tanaka M."/>
            <person name="Abida H."/>
            <person name="Marechal E."/>
            <person name="Bowler C."/>
            <person name="Muto M."/>
            <person name="Sunaga Y."/>
            <person name="Tanaka M."/>
            <person name="Yoshino T."/>
            <person name="Taniguchi T."/>
            <person name="Fukuda Y."/>
            <person name="Nemoto M."/>
            <person name="Matsumoto M."/>
            <person name="Wong P.S."/>
            <person name="Aburatani S."/>
            <person name="Fujibuchi W."/>
        </authorList>
    </citation>
    <scope>NUCLEOTIDE SEQUENCE [LARGE SCALE GENOMIC DNA]</scope>
    <source>
        <strain evidence="2 3">JPCC DA0580</strain>
    </source>
</reference>
<protein>
    <submittedName>
        <fullName evidence="2">Uncharacterized protein</fullName>
    </submittedName>
</protein>
<evidence type="ECO:0000313" key="2">
    <source>
        <dbReference type="EMBL" id="GAX24816.1"/>
    </source>
</evidence>
<gene>
    <name evidence="2" type="ORF">FisN_18Lh101</name>
</gene>
<dbReference type="InParanoid" id="A0A1Z5KF35"/>
<evidence type="ECO:0000256" key="1">
    <source>
        <dbReference type="SAM" id="MobiDB-lite"/>
    </source>
</evidence>
<feature type="compositionally biased region" description="Basic and acidic residues" evidence="1">
    <location>
        <begin position="530"/>
        <end position="539"/>
    </location>
</feature>
<dbReference type="Proteomes" id="UP000198406">
    <property type="component" value="Unassembled WGS sequence"/>
</dbReference>
<dbReference type="AlphaFoldDB" id="A0A1Z5KF35"/>
<accession>A0A1Z5KF35</accession>
<organism evidence="2 3">
    <name type="scientific">Fistulifera solaris</name>
    <name type="common">Oleaginous diatom</name>
    <dbReference type="NCBI Taxonomy" id="1519565"/>
    <lineage>
        <taxon>Eukaryota</taxon>
        <taxon>Sar</taxon>
        <taxon>Stramenopiles</taxon>
        <taxon>Ochrophyta</taxon>
        <taxon>Bacillariophyta</taxon>
        <taxon>Bacillariophyceae</taxon>
        <taxon>Bacillariophycidae</taxon>
        <taxon>Naviculales</taxon>
        <taxon>Naviculaceae</taxon>
        <taxon>Fistulifera</taxon>
    </lineage>
</organism>
<dbReference type="OrthoDB" id="120976at2759"/>
<evidence type="ECO:0000313" key="3">
    <source>
        <dbReference type="Proteomes" id="UP000198406"/>
    </source>
</evidence>
<feature type="region of interest" description="Disordered" evidence="1">
    <location>
        <begin position="515"/>
        <end position="550"/>
    </location>
</feature>
<sequence length="550" mass="62699">MARPDRKDHPLLELIPVDQLSEEQKAFRPSNEERIPLYRMRRDPTVWGDLFDDSAFFNHDLAIWRENGTLLCIEDNHFWRPNGFREQYISFSLYEGYEIGIHGTYCNIYGKTDAAIAETATFLWSLKQGEDEESYLAIPILPSLLPEQLARILDANPLRLFRFEKGNWSAEQSVVLATRSFPLHVWLTCASFEDNGTAFVDAMETRQQYSFGMFVMTFPNTDHIPLSSDNLERFLKLNLTFDKLELCMLDSECALLPLSMKTNALKYVIELTPFDASDFETLDVVAKDLDLRIILGSTFNWDELLVALFNRMAELGHFQRLCVSVDEGHYGYIIHEDSAHIAEALIAAITANTKLECLDLSDTYRCLQWSSHFQGIFKAMEDHQGLRKFHLDKLLPLDYDSESEGSESEAAVYQWLRQLLSRNRKIVVYDSSRKRCSNGEEIDNIYLLNDILNKSTNLVKDATPLRPLLVTTALVGSCSGKFQHSALLLSDHADMLCDLVQAVNIEELTVVSEEAIEAAPASRPSVESSEDPKRRRNESPPRATKKAARS</sequence>
<comment type="caution">
    <text evidence="2">The sequence shown here is derived from an EMBL/GenBank/DDBJ whole genome shotgun (WGS) entry which is preliminary data.</text>
</comment>
<keyword evidence="3" id="KW-1185">Reference proteome</keyword>
<name>A0A1Z5KF35_FISSO</name>
<dbReference type="EMBL" id="BDSP01000214">
    <property type="protein sequence ID" value="GAX24816.1"/>
    <property type="molecule type" value="Genomic_DNA"/>
</dbReference>